<reference evidence="1 2" key="1">
    <citation type="journal article" date="2021" name="Elife">
        <title>Chloroplast acquisition without the gene transfer in kleptoplastic sea slugs, Plakobranchus ocellatus.</title>
        <authorList>
            <person name="Maeda T."/>
            <person name="Takahashi S."/>
            <person name="Yoshida T."/>
            <person name="Shimamura S."/>
            <person name="Takaki Y."/>
            <person name="Nagai Y."/>
            <person name="Toyoda A."/>
            <person name="Suzuki Y."/>
            <person name="Arimoto A."/>
            <person name="Ishii H."/>
            <person name="Satoh N."/>
            <person name="Nishiyama T."/>
            <person name="Hasebe M."/>
            <person name="Maruyama T."/>
            <person name="Minagawa J."/>
            <person name="Obokata J."/>
            <person name="Shigenobu S."/>
        </authorList>
    </citation>
    <scope>NUCLEOTIDE SEQUENCE [LARGE SCALE GENOMIC DNA]</scope>
</reference>
<evidence type="ECO:0000313" key="2">
    <source>
        <dbReference type="Proteomes" id="UP000762676"/>
    </source>
</evidence>
<dbReference type="EMBL" id="BMAT01006297">
    <property type="protein sequence ID" value="GFS09609.1"/>
    <property type="molecule type" value="Genomic_DNA"/>
</dbReference>
<evidence type="ECO:0000313" key="1">
    <source>
        <dbReference type="EMBL" id="GFS09609.1"/>
    </source>
</evidence>
<organism evidence="1 2">
    <name type="scientific">Elysia marginata</name>
    <dbReference type="NCBI Taxonomy" id="1093978"/>
    <lineage>
        <taxon>Eukaryota</taxon>
        <taxon>Metazoa</taxon>
        <taxon>Spiralia</taxon>
        <taxon>Lophotrochozoa</taxon>
        <taxon>Mollusca</taxon>
        <taxon>Gastropoda</taxon>
        <taxon>Heterobranchia</taxon>
        <taxon>Euthyneura</taxon>
        <taxon>Panpulmonata</taxon>
        <taxon>Sacoglossa</taxon>
        <taxon>Placobranchoidea</taxon>
        <taxon>Plakobranchidae</taxon>
        <taxon>Elysia</taxon>
    </lineage>
</organism>
<sequence>MATSGSSDDAVKCTLREYKERTEKADAMKLTPFLKCMEACGLKQYKTTTETSIWNLHADTAKKCSIDQINSKVIPDIAADAVARKKGMKGRAPHDDPEVVKMVDDIKCKFAAKAGQAAHVSSLGLAGHRTTRFMLYATRYTVYTLGYITSQYHATCFIPCAILPETEGFCFIISEDEFFRRRRCFDFTFVTKEKKTKETKQSCTRRDKI</sequence>
<proteinExistence type="predicted"/>
<name>A0AAV4IEB8_9GAST</name>
<dbReference type="AlphaFoldDB" id="A0AAV4IEB8"/>
<dbReference type="Proteomes" id="UP000762676">
    <property type="component" value="Unassembled WGS sequence"/>
</dbReference>
<comment type="caution">
    <text evidence="1">The sequence shown here is derived from an EMBL/GenBank/DDBJ whole genome shotgun (WGS) entry which is preliminary data.</text>
</comment>
<gene>
    <name evidence="1" type="ORF">ElyMa_003040900</name>
</gene>
<protein>
    <submittedName>
        <fullName evidence="1">Uncharacterized protein</fullName>
    </submittedName>
</protein>
<accession>A0AAV4IEB8</accession>
<keyword evidence="2" id="KW-1185">Reference proteome</keyword>